<feature type="DNA-binding region" description="OmpR/PhoB-type" evidence="2">
    <location>
        <begin position="9"/>
        <end position="107"/>
    </location>
</feature>
<evidence type="ECO:0000313" key="4">
    <source>
        <dbReference type="EMBL" id="RCW87901.1"/>
    </source>
</evidence>
<dbReference type="PRINTS" id="PR00364">
    <property type="entry name" value="DISEASERSIST"/>
</dbReference>
<sequence>MRDETVTSGDEIIFGPFILAARKRLLTKDGVPVELGARALDILIALTSRPNVTLSKKDLLARAWPDVTVEEGSLRFHMANLRKALADGKEGARYIATLTGRGYCFVASISRSSDQSAIGGGSSDDFTRANLPSRLNRMVGRDDETRTLSAQVLATRFVTILGAGGVGKTTVAVALGHDLAEAFAGAVHFIDLGALSDPAFVATTVASILGLSVQSDDVISSLSAYLADKRVLLILDTCEHVIESVAALSSRIYTVAPQVHILATSREAMRIEGEHVHKLTTLTCPPDDPGLTAAVAETFAATQLFVERANSSGARLELSDEDAAIVASICRKLDGVPLAIELAAARVGGLGLEKTAALLDHRLTLWWQGQRTAPQRQQTLQATIEWSYQLLSQMERTVLHRLAVFVGHFSIEAALAVVTSPMIDETLVFGIVDSLVAKSMVATAPVGATMRYRLLDTTRAYALEASTDETELSDLTERHATYYLLWLEETGAEWPTLGSAAQRALYLAGLSNVRAALESCFDGDGIEIGIRLAVAAAPVFLSMSLLTECHRWSERAILALEGTVGHERDEMHLHAASGVSLMFTRGGKDAARVALKRSFAIAEECGGPLDQLQVLGPLQMFHLRTGEFKAALNYAHHYSTVAGMLDDRVSITLAHSLMGISLHLGGQLDAARAELEAALQPGPPFSRATIYLGFDGRTLAGAILARNLWLQGYSDQAGELVRQTIAEAANKDHPLTLSIALIWAASLLLWTGDLEGADQYVDWLFSRARPNSLGPYLAVARGLKGELAIRRGKANAGVESLQAALDELHAAPYELLTTPLNIALVHGLAATNRFAEAFSLTETTIALVESRGDLCYMPELLRVKGNLSLTTPQASVDDAERCFQSSIQLSQSQGARAWELRAGTELAQLYVDRGQTDRARALLQPLCQQAVEGLATADARAASDLLATLR</sequence>
<dbReference type="SUPFAM" id="SSF52540">
    <property type="entry name" value="P-loop containing nucleoside triphosphate hydrolases"/>
    <property type="match status" value="1"/>
</dbReference>
<dbReference type="Gene3D" id="1.10.10.10">
    <property type="entry name" value="Winged helix-like DNA-binding domain superfamily/Winged helix DNA-binding domain"/>
    <property type="match status" value="1"/>
</dbReference>
<dbReference type="Gene3D" id="1.25.40.10">
    <property type="entry name" value="Tetratricopeptide repeat domain"/>
    <property type="match status" value="2"/>
</dbReference>
<feature type="domain" description="OmpR/PhoB-type" evidence="3">
    <location>
        <begin position="9"/>
        <end position="107"/>
    </location>
</feature>
<dbReference type="CDD" id="cd00383">
    <property type="entry name" value="trans_reg_C"/>
    <property type="match status" value="1"/>
</dbReference>
<evidence type="ECO:0000313" key="5">
    <source>
        <dbReference type="Proteomes" id="UP000253324"/>
    </source>
</evidence>
<dbReference type="InterPro" id="IPR001867">
    <property type="entry name" value="OmpR/PhoB-type_DNA-bd"/>
</dbReference>
<dbReference type="Gene3D" id="3.40.50.300">
    <property type="entry name" value="P-loop containing nucleotide triphosphate hydrolases"/>
    <property type="match status" value="1"/>
</dbReference>
<dbReference type="InterPro" id="IPR016032">
    <property type="entry name" value="Sig_transdc_resp-reg_C-effctor"/>
</dbReference>
<evidence type="ECO:0000256" key="1">
    <source>
        <dbReference type="ARBA" id="ARBA00023125"/>
    </source>
</evidence>
<dbReference type="PANTHER" id="PTHR47691">
    <property type="entry name" value="REGULATOR-RELATED"/>
    <property type="match status" value="1"/>
</dbReference>
<dbReference type="GO" id="GO:0006355">
    <property type="term" value="P:regulation of DNA-templated transcription"/>
    <property type="evidence" value="ECO:0007669"/>
    <property type="project" value="InterPro"/>
</dbReference>
<dbReference type="SUPFAM" id="SSF48452">
    <property type="entry name" value="TPR-like"/>
    <property type="match status" value="1"/>
</dbReference>
<comment type="caution">
    <text evidence="4">The sequence shown here is derived from an EMBL/GenBank/DDBJ whole genome shotgun (WGS) entry which is preliminary data.</text>
</comment>
<dbReference type="InterPro" id="IPR036388">
    <property type="entry name" value="WH-like_DNA-bd_sf"/>
</dbReference>
<protein>
    <submittedName>
        <fullName evidence="4">Transcriptional regulator</fullName>
    </submittedName>
</protein>
<dbReference type="SMART" id="SM00862">
    <property type="entry name" value="Trans_reg_C"/>
    <property type="match status" value="1"/>
</dbReference>
<dbReference type="AlphaFoldDB" id="A0A368Z677"/>
<dbReference type="InterPro" id="IPR027417">
    <property type="entry name" value="P-loop_NTPase"/>
</dbReference>
<evidence type="ECO:0000256" key="2">
    <source>
        <dbReference type="PROSITE-ProRule" id="PRU01091"/>
    </source>
</evidence>
<dbReference type="GO" id="GO:0000160">
    <property type="term" value="P:phosphorelay signal transduction system"/>
    <property type="evidence" value="ECO:0007669"/>
    <property type="project" value="InterPro"/>
</dbReference>
<dbReference type="Pfam" id="PF25872">
    <property type="entry name" value="HTH_77"/>
    <property type="match status" value="1"/>
</dbReference>
<name>A0A368Z677_9HYPH</name>
<dbReference type="PROSITE" id="PS51755">
    <property type="entry name" value="OMPR_PHOB"/>
    <property type="match status" value="1"/>
</dbReference>
<dbReference type="Pfam" id="PF00486">
    <property type="entry name" value="Trans_reg_C"/>
    <property type="match status" value="1"/>
</dbReference>
<dbReference type="SUPFAM" id="SSF46894">
    <property type="entry name" value="C-terminal effector domain of the bipartite response regulators"/>
    <property type="match status" value="1"/>
</dbReference>
<accession>A0A368Z677</accession>
<dbReference type="GO" id="GO:0003677">
    <property type="term" value="F:DNA binding"/>
    <property type="evidence" value="ECO:0007669"/>
    <property type="project" value="UniProtKB-UniRule"/>
</dbReference>
<dbReference type="Proteomes" id="UP000253324">
    <property type="component" value="Unassembled WGS sequence"/>
</dbReference>
<dbReference type="InterPro" id="IPR058852">
    <property type="entry name" value="HTH_77"/>
</dbReference>
<dbReference type="PANTHER" id="PTHR47691:SF3">
    <property type="entry name" value="HTH-TYPE TRANSCRIPTIONAL REGULATOR RV0890C-RELATED"/>
    <property type="match status" value="1"/>
</dbReference>
<dbReference type="EMBL" id="QPJM01000001">
    <property type="protein sequence ID" value="RCW87901.1"/>
    <property type="molecule type" value="Genomic_DNA"/>
</dbReference>
<gene>
    <name evidence="4" type="ORF">C7476_101670</name>
</gene>
<reference evidence="4 5" key="1">
    <citation type="submission" date="2018-07" db="EMBL/GenBank/DDBJ databases">
        <title>Genomic Encyclopedia of Type Strains, Phase III (KMG-III): the genomes of soil and plant-associated and newly described type strains.</title>
        <authorList>
            <person name="Whitman W."/>
        </authorList>
    </citation>
    <scope>NUCLEOTIDE SEQUENCE [LARGE SCALE GENOMIC DNA]</scope>
    <source>
        <strain evidence="4 5">31-25a</strain>
    </source>
</reference>
<proteinExistence type="predicted"/>
<dbReference type="InterPro" id="IPR011990">
    <property type="entry name" value="TPR-like_helical_dom_sf"/>
</dbReference>
<organism evidence="4 5">
    <name type="scientific">Phyllobacterium bourgognense</name>
    <dbReference type="NCBI Taxonomy" id="314236"/>
    <lineage>
        <taxon>Bacteria</taxon>
        <taxon>Pseudomonadati</taxon>
        <taxon>Pseudomonadota</taxon>
        <taxon>Alphaproteobacteria</taxon>
        <taxon>Hyphomicrobiales</taxon>
        <taxon>Phyllobacteriaceae</taxon>
        <taxon>Phyllobacterium</taxon>
    </lineage>
</organism>
<evidence type="ECO:0000259" key="3">
    <source>
        <dbReference type="PROSITE" id="PS51755"/>
    </source>
</evidence>
<keyword evidence="5" id="KW-1185">Reference proteome</keyword>
<dbReference type="RefSeq" id="WP_114428561.1">
    <property type="nucleotide sequence ID" value="NZ_QPJM01000001.1"/>
</dbReference>
<keyword evidence="1 2" id="KW-0238">DNA-binding</keyword>
<dbReference type="OrthoDB" id="4473689at2"/>